<dbReference type="InterPro" id="IPR004711">
    <property type="entry name" value="Benzoate_Transporter"/>
</dbReference>
<dbReference type="Pfam" id="PF03594">
    <property type="entry name" value="BenE"/>
    <property type="match status" value="1"/>
</dbReference>
<feature type="transmembrane region" description="Helical" evidence="1">
    <location>
        <begin position="87"/>
        <end position="114"/>
    </location>
</feature>
<name>A0A917YVU6_9ALTE</name>
<dbReference type="Proteomes" id="UP000606935">
    <property type="component" value="Unassembled WGS sequence"/>
</dbReference>
<evidence type="ECO:0000256" key="1">
    <source>
        <dbReference type="SAM" id="Phobius"/>
    </source>
</evidence>
<organism evidence="2 3">
    <name type="scientific">Bowmanella pacifica</name>
    <dbReference type="NCBI Taxonomy" id="502051"/>
    <lineage>
        <taxon>Bacteria</taxon>
        <taxon>Pseudomonadati</taxon>
        <taxon>Pseudomonadota</taxon>
        <taxon>Gammaproteobacteria</taxon>
        <taxon>Alteromonadales</taxon>
        <taxon>Alteromonadaceae</taxon>
        <taxon>Bowmanella</taxon>
    </lineage>
</organism>
<accession>A0A917YVU6</accession>
<feature type="transmembrane region" description="Helical" evidence="1">
    <location>
        <begin position="12"/>
        <end position="32"/>
    </location>
</feature>
<comment type="caution">
    <text evidence="2">The sequence shown here is derived from an EMBL/GenBank/DDBJ whole genome shotgun (WGS) entry which is preliminary data.</text>
</comment>
<keyword evidence="1" id="KW-1133">Transmembrane helix</keyword>
<dbReference type="AlphaFoldDB" id="A0A917YVU6"/>
<feature type="transmembrane region" description="Helical" evidence="1">
    <location>
        <begin position="321"/>
        <end position="341"/>
    </location>
</feature>
<dbReference type="EMBL" id="BMLS01000002">
    <property type="protein sequence ID" value="GGO67957.1"/>
    <property type="molecule type" value="Genomic_DNA"/>
</dbReference>
<feature type="transmembrane region" description="Helical" evidence="1">
    <location>
        <begin position="291"/>
        <end position="315"/>
    </location>
</feature>
<reference evidence="2" key="2">
    <citation type="submission" date="2020-09" db="EMBL/GenBank/DDBJ databases">
        <authorList>
            <person name="Sun Q."/>
            <person name="Zhou Y."/>
        </authorList>
    </citation>
    <scope>NUCLEOTIDE SEQUENCE</scope>
    <source>
        <strain evidence="2">CGMCC 1.7086</strain>
    </source>
</reference>
<reference evidence="2" key="1">
    <citation type="journal article" date="2014" name="Int. J. Syst. Evol. Microbiol.">
        <title>Complete genome sequence of Corynebacterium casei LMG S-19264T (=DSM 44701T), isolated from a smear-ripened cheese.</title>
        <authorList>
            <consortium name="US DOE Joint Genome Institute (JGI-PGF)"/>
            <person name="Walter F."/>
            <person name="Albersmeier A."/>
            <person name="Kalinowski J."/>
            <person name="Ruckert C."/>
        </authorList>
    </citation>
    <scope>NUCLEOTIDE SEQUENCE</scope>
    <source>
        <strain evidence="2">CGMCC 1.7086</strain>
    </source>
</reference>
<dbReference type="GO" id="GO:0005886">
    <property type="term" value="C:plasma membrane"/>
    <property type="evidence" value="ECO:0007669"/>
    <property type="project" value="TreeGrafter"/>
</dbReference>
<sequence length="387" mass="39949">MPQLGKDLSLSAISAGFVAVLVGFASSVAIVFQAAQAAGADQAMMISWIGALGLGMGLTCIGFSWYYKAPVITAWSTPGAALLASSLLGVPIAEAIGAFMFCAALTILLGLSGGFDRLMRRIPPSIASAMLAGILVQFGLSIFTSLQTEPLLVISMLLSYLLARRWLPRYAIMLVLLAGLLCASWLNKLDISTVALSFSQPVFVWPQFNLGVLLGVGLPLFIVTMTSQNIPGIATLRASGYQHVPVSPILTGTGLTSLLLAPLGGFAFNLAAITAAICTGPESHTDSSKRYVAGLSAGIFYILAGLAGASVVALFMALPNALVASLAGLALLGTIGTSLSVALQESSERDAALLCFLITASGVSFFAIGAAFWGLMGGMLTLLFSKK</sequence>
<dbReference type="GO" id="GO:0042925">
    <property type="term" value="F:benzoate transmembrane transporter activity"/>
    <property type="evidence" value="ECO:0007669"/>
    <property type="project" value="InterPro"/>
</dbReference>
<feature type="transmembrane region" description="Helical" evidence="1">
    <location>
        <begin position="258"/>
        <end position="279"/>
    </location>
</feature>
<feature type="transmembrane region" description="Helical" evidence="1">
    <location>
        <begin position="166"/>
        <end position="187"/>
    </location>
</feature>
<feature type="transmembrane region" description="Helical" evidence="1">
    <location>
        <begin position="44"/>
        <end position="67"/>
    </location>
</feature>
<dbReference type="PANTHER" id="PTHR30199">
    <property type="entry name" value="MFS FAMILY TRANSPORTER, PREDICTED SUBSTRATE BENZOATE"/>
    <property type="match status" value="1"/>
</dbReference>
<feature type="transmembrane region" description="Helical" evidence="1">
    <location>
        <begin position="353"/>
        <end position="376"/>
    </location>
</feature>
<keyword evidence="1" id="KW-0812">Transmembrane</keyword>
<evidence type="ECO:0000313" key="3">
    <source>
        <dbReference type="Proteomes" id="UP000606935"/>
    </source>
</evidence>
<dbReference type="RefSeq" id="WP_188692871.1">
    <property type="nucleotide sequence ID" value="NZ_BMLS01000002.1"/>
</dbReference>
<proteinExistence type="predicted"/>
<gene>
    <name evidence="2" type="primary">benE</name>
    <name evidence="2" type="ORF">GCM10010982_15750</name>
</gene>
<evidence type="ECO:0000313" key="2">
    <source>
        <dbReference type="EMBL" id="GGO67957.1"/>
    </source>
</evidence>
<keyword evidence="3" id="KW-1185">Reference proteome</keyword>
<dbReference type="PANTHER" id="PTHR30199:SF0">
    <property type="entry name" value="INNER MEMBRANE PROTEIN YDCO"/>
    <property type="match status" value="1"/>
</dbReference>
<feature type="transmembrane region" description="Helical" evidence="1">
    <location>
        <begin position="126"/>
        <end position="146"/>
    </location>
</feature>
<dbReference type="NCBIfam" id="TIGR00843">
    <property type="entry name" value="benE"/>
    <property type="match status" value="1"/>
</dbReference>
<keyword evidence="1" id="KW-0472">Membrane</keyword>
<feature type="transmembrane region" description="Helical" evidence="1">
    <location>
        <begin position="208"/>
        <end position="227"/>
    </location>
</feature>
<protein>
    <submittedName>
        <fullName evidence="2">Benzoate transporter</fullName>
    </submittedName>
</protein>